<proteinExistence type="predicted"/>
<accession>A0AAV7IE62</accession>
<dbReference type="EMBL" id="JAHXZJ010001864">
    <property type="protein sequence ID" value="KAH0550034.1"/>
    <property type="molecule type" value="Genomic_DNA"/>
</dbReference>
<comment type="caution">
    <text evidence="1">The sequence shown here is derived from an EMBL/GenBank/DDBJ whole genome shotgun (WGS) entry which is preliminary data.</text>
</comment>
<protein>
    <submittedName>
        <fullName evidence="1">Uncharacterized protein</fullName>
    </submittedName>
</protein>
<reference evidence="1 2" key="1">
    <citation type="journal article" date="2021" name="J. Hered.">
        <title>A chromosome-level genome assembly of the parasitoid wasp, Cotesia glomerata (Hymenoptera: Braconidae).</title>
        <authorList>
            <person name="Pinto B.J."/>
            <person name="Weis J.J."/>
            <person name="Gamble T."/>
            <person name="Ode P.J."/>
            <person name="Paul R."/>
            <person name="Zaspel J.M."/>
        </authorList>
    </citation>
    <scope>NUCLEOTIDE SEQUENCE [LARGE SCALE GENOMIC DNA]</scope>
    <source>
        <strain evidence="1">CgM1</strain>
    </source>
</reference>
<organism evidence="1 2">
    <name type="scientific">Cotesia glomerata</name>
    <name type="common">Lepidopteran parasitic wasp</name>
    <name type="synonym">Apanteles glomeratus</name>
    <dbReference type="NCBI Taxonomy" id="32391"/>
    <lineage>
        <taxon>Eukaryota</taxon>
        <taxon>Metazoa</taxon>
        <taxon>Ecdysozoa</taxon>
        <taxon>Arthropoda</taxon>
        <taxon>Hexapoda</taxon>
        <taxon>Insecta</taxon>
        <taxon>Pterygota</taxon>
        <taxon>Neoptera</taxon>
        <taxon>Endopterygota</taxon>
        <taxon>Hymenoptera</taxon>
        <taxon>Apocrita</taxon>
        <taxon>Ichneumonoidea</taxon>
        <taxon>Braconidae</taxon>
        <taxon>Microgastrinae</taxon>
        <taxon>Cotesia</taxon>
    </lineage>
</organism>
<sequence>MEGKCNTEHLYQHYTADYTDPLLCEAYFSKDLYPMAMTIKFNEHRIKKFFSPDPLKQFSMEKSSAGIEAQANEDEANMAVKYYQD</sequence>
<name>A0AAV7IE62_COTGL</name>
<evidence type="ECO:0000313" key="2">
    <source>
        <dbReference type="Proteomes" id="UP000826195"/>
    </source>
</evidence>
<evidence type="ECO:0000313" key="1">
    <source>
        <dbReference type="EMBL" id="KAH0550034.1"/>
    </source>
</evidence>
<dbReference type="AlphaFoldDB" id="A0AAV7IE62"/>
<keyword evidence="2" id="KW-1185">Reference proteome</keyword>
<dbReference type="Proteomes" id="UP000826195">
    <property type="component" value="Unassembled WGS sequence"/>
</dbReference>
<gene>
    <name evidence="1" type="ORF">KQX54_016996</name>
</gene>